<sequence length="304" mass="33012">MGALRNKNILVGVTGSIAAYKSAEIVRLLRKKKAIVYPIMTKTATHFLAPLTLQNLASQPVTLKLFSRDIRKAEHLSLAEIADACLIAPATANIIGKIANGIADDILTTTVLATKAPVLLAPAMNNMMYENLILQRNIVSLKAIGFKFVGPARGYLADGKIGLGRMTEPQKIVECLERVMQSRDDFLGKAFVVTAGPTREPLDRVRFFSNYSSGKMGYALAEEGASRGARIVLISGPTSLDPPSGVEFHWVESAQEMHKMVREKIGEADGIVMSAAVSDYAPANKENGKIKKTTQKKFILELVQ</sequence>
<dbReference type="SUPFAM" id="SSF52507">
    <property type="entry name" value="Homo-oligomeric flavin-containing Cys decarboxylases, HFCD"/>
    <property type="match status" value="1"/>
</dbReference>
<evidence type="ECO:0000313" key="5">
    <source>
        <dbReference type="EMBL" id="HDZ49764.1"/>
    </source>
</evidence>
<dbReference type="GO" id="GO:0010181">
    <property type="term" value="F:FMN binding"/>
    <property type="evidence" value="ECO:0007669"/>
    <property type="project" value="InterPro"/>
</dbReference>
<dbReference type="GO" id="GO:0015941">
    <property type="term" value="P:pantothenate catabolic process"/>
    <property type="evidence" value="ECO:0007669"/>
    <property type="project" value="InterPro"/>
</dbReference>
<dbReference type="GO" id="GO:0015937">
    <property type="term" value="P:coenzyme A biosynthetic process"/>
    <property type="evidence" value="ECO:0007669"/>
    <property type="project" value="InterPro"/>
</dbReference>
<feature type="domain" description="Flavoprotein" evidence="3">
    <location>
        <begin position="7"/>
        <end position="177"/>
    </location>
</feature>
<name>A0A7C1RAD4_UNCAE</name>
<dbReference type="Pfam" id="PF04127">
    <property type="entry name" value="DFP"/>
    <property type="match status" value="1"/>
</dbReference>
<dbReference type="GO" id="GO:0071513">
    <property type="term" value="C:phosphopantothenoylcysteine decarboxylase complex"/>
    <property type="evidence" value="ECO:0007669"/>
    <property type="project" value="TreeGrafter"/>
</dbReference>
<feature type="domain" description="DNA/pantothenate metabolism flavoprotein C-terminal" evidence="4">
    <location>
        <begin position="188"/>
        <end position="303"/>
    </location>
</feature>
<dbReference type="GO" id="GO:0004633">
    <property type="term" value="F:phosphopantothenoylcysteine decarboxylase activity"/>
    <property type="evidence" value="ECO:0007669"/>
    <property type="project" value="UniProtKB-EC"/>
</dbReference>
<keyword evidence="5" id="KW-0436">Ligase</keyword>
<evidence type="ECO:0000259" key="4">
    <source>
        <dbReference type="Pfam" id="PF04127"/>
    </source>
</evidence>
<dbReference type="EMBL" id="DRFT01000064">
    <property type="protein sequence ID" value="HDZ49764.1"/>
    <property type="molecule type" value="Genomic_DNA"/>
</dbReference>
<dbReference type="InterPro" id="IPR005252">
    <property type="entry name" value="CoaBC"/>
</dbReference>
<proteinExistence type="predicted"/>
<evidence type="ECO:0000256" key="2">
    <source>
        <dbReference type="ARBA" id="ARBA00023239"/>
    </source>
</evidence>
<evidence type="ECO:0000256" key="1">
    <source>
        <dbReference type="ARBA" id="ARBA00022793"/>
    </source>
</evidence>
<gene>
    <name evidence="5" type="primary">coaBC</name>
    <name evidence="5" type="ORF">ENH69_00930</name>
</gene>
<dbReference type="EC" id="6.3.2.5" evidence="5"/>
<dbReference type="Gene3D" id="3.40.50.1950">
    <property type="entry name" value="Flavin prenyltransferase-like"/>
    <property type="match status" value="1"/>
</dbReference>
<feature type="non-terminal residue" evidence="5">
    <location>
        <position position="304"/>
    </location>
</feature>
<dbReference type="SUPFAM" id="SSF102645">
    <property type="entry name" value="CoaB-like"/>
    <property type="match status" value="1"/>
</dbReference>
<comment type="caution">
    <text evidence="5">The sequence shown here is derived from an EMBL/GenBank/DDBJ whole genome shotgun (WGS) entry which is preliminary data.</text>
</comment>
<dbReference type="Proteomes" id="UP000885667">
    <property type="component" value="Unassembled WGS sequence"/>
</dbReference>
<dbReference type="Gene3D" id="3.40.50.10300">
    <property type="entry name" value="CoaB-like"/>
    <property type="match status" value="1"/>
</dbReference>
<dbReference type="NCBIfam" id="TIGR00521">
    <property type="entry name" value="coaBC_dfp"/>
    <property type="match status" value="1"/>
</dbReference>
<dbReference type="Pfam" id="PF02441">
    <property type="entry name" value="Flavoprotein"/>
    <property type="match status" value="1"/>
</dbReference>
<reference evidence="5" key="1">
    <citation type="journal article" date="2020" name="mSystems">
        <title>Genome- and Community-Level Interaction Insights into Carbon Utilization and Element Cycling Functions of Hydrothermarchaeota in Hydrothermal Sediment.</title>
        <authorList>
            <person name="Zhou Z."/>
            <person name="Liu Y."/>
            <person name="Xu W."/>
            <person name="Pan J."/>
            <person name="Luo Z.H."/>
            <person name="Li M."/>
        </authorList>
    </citation>
    <scope>NUCLEOTIDE SEQUENCE [LARGE SCALE GENOMIC DNA]</scope>
    <source>
        <strain evidence="5">HyVt-329</strain>
    </source>
</reference>
<keyword evidence="2 5" id="KW-0456">Lyase</keyword>
<organism evidence="5">
    <name type="scientific">Aerophobetes bacterium</name>
    <dbReference type="NCBI Taxonomy" id="2030807"/>
    <lineage>
        <taxon>Bacteria</taxon>
        <taxon>Candidatus Aerophobota</taxon>
    </lineage>
</organism>
<dbReference type="InterPro" id="IPR003382">
    <property type="entry name" value="Flavoprotein"/>
</dbReference>
<dbReference type="AlphaFoldDB" id="A0A7C1RAD4"/>
<accession>A0A7C1RAD4</accession>
<evidence type="ECO:0000259" key="3">
    <source>
        <dbReference type="Pfam" id="PF02441"/>
    </source>
</evidence>
<dbReference type="PANTHER" id="PTHR14359:SF6">
    <property type="entry name" value="PHOSPHOPANTOTHENOYLCYSTEINE DECARBOXYLASE"/>
    <property type="match status" value="1"/>
</dbReference>
<dbReference type="EC" id="4.1.1.36" evidence="5"/>
<protein>
    <submittedName>
        <fullName evidence="5">Bifunctional phosphopantothenoylcysteine decarboxylase/phosphopantothenate--cysteine ligase CoaBC</fullName>
        <ecNumber evidence="5">4.1.1.36</ecNumber>
        <ecNumber evidence="5">6.3.2.5</ecNumber>
    </submittedName>
</protein>
<dbReference type="InterPro" id="IPR036551">
    <property type="entry name" value="Flavin_trans-like"/>
</dbReference>
<keyword evidence="1" id="KW-0210">Decarboxylase</keyword>
<dbReference type="InterPro" id="IPR007085">
    <property type="entry name" value="DNA/pantothenate-metab_flavo_C"/>
</dbReference>
<dbReference type="PANTHER" id="PTHR14359">
    <property type="entry name" value="HOMO-OLIGOMERIC FLAVIN CONTAINING CYS DECARBOXYLASE FAMILY"/>
    <property type="match status" value="1"/>
</dbReference>
<dbReference type="InterPro" id="IPR035929">
    <property type="entry name" value="CoaB-like_sf"/>
</dbReference>
<dbReference type="GO" id="GO:0004632">
    <property type="term" value="F:phosphopantothenate--cysteine ligase activity"/>
    <property type="evidence" value="ECO:0007669"/>
    <property type="project" value="UniProtKB-EC"/>
</dbReference>